<dbReference type="Pfam" id="PF13193">
    <property type="entry name" value="AMP-binding_C"/>
    <property type="match status" value="1"/>
</dbReference>
<dbReference type="AlphaFoldDB" id="A0A285R0Y7"/>
<dbReference type="InterPro" id="IPR050237">
    <property type="entry name" value="ATP-dep_AMP-bd_enzyme"/>
</dbReference>
<dbReference type="Gene3D" id="2.30.38.10">
    <property type="entry name" value="Luciferase, Domain 3"/>
    <property type="match status" value="1"/>
</dbReference>
<evidence type="ECO:0000313" key="8">
    <source>
        <dbReference type="EMBL" id="SOB87770.1"/>
    </source>
</evidence>
<dbReference type="PANTHER" id="PTHR43767">
    <property type="entry name" value="LONG-CHAIN-FATTY-ACID--COA LIGASE"/>
    <property type="match status" value="1"/>
</dbReference>
<evidence type="ECO:0000259" key="7">
    <source>
        <dbReference type="Pfam" id="PF13193"/>
    </source>
</evidence>
<keyword evidence="9" id="KW-1185">Reference proteome</keyword>
<feature type="domain" description="AMP-dependent synthetase/ligase" evidence="6">
    <location>
        <begin position="96"/>
        <end position="473"/>
    </location>
</feature>
<evidence type="ECO:0000256" key="2">
    <source>
        <dbReference type="ARBA" id="ARBA00022598"/>
    </source>
</evidence>
<dbReference type="InterPro" id="IPR020845">
    <property type="entry name" value="AMP-binding_CS"/>
</dbReference>
<evidence type="ECO:0000256" key="5">
    <source>
        <dbReference type="ARBA" id="ARBA00067668"/>
    </source>
</evidence>
<dbReference type="Proteomes" id="UP000219494">
    <property type="component" value="Unassembled WGS sequence"/>
</dbReference>
<dbReference type="EMBL" id="OBMI01000003">
    <property type="protein sequence ID" value="SOB87770.1"/>
    <property type="molecule type" value="Genomic_DNA"/>
</dbReference>
<dbReference type="Gene3D" id="3.40.50.980">
    <property type="match status" value="2"/>
</dbReference>
<proteinExistence type="inferred from homology"/>
<evidence type="ECO:0000256" key="1">
    <source>
        <dbReference type="ARBA" id="ARBA00006432"/>
    </source>
</evidence>
<dbReference type="OrthoDB" id="9803968at2"/>
<keyword evidence="2 8" id="KW-0436">Ligase</keyword>
<gene>
    <name evidence="8" type="ORF">SAMN06297144_2906</name>
</gene>
<dbReference type="GO" id="GO:0016878">
    <property type="term" value="F:acid-thiol ligase activity"/>
    <property type="evidence" value="ECO:0007669"/>
    <property type="project" value="UniProtKB-ARBA"/>
</dbReference>
<dbReference type="InterPro" id="IPR000873">
    <property type="entry name" value="AMP-dep_synth/lig_dom"/>
</dbReference>
<reference evidence="8 9" key="1">
    <citation type="submission" date="2017-07" db="EMBL/GenBank/DDBJ databases">
        <authorList>
            <person name="Sun Z.S."/>
            <person name="Albrecht U."/>
            <person name="Echele G."/>
            <person name="Lee C.C."/>
        </authorList>
    </citation>
    <scope>NUCLEOTIDE SEQUENCE [LARGE SCALE GENOMIC DNA]</scope>
    <source>
        <strain evidence="8 9">CGMCC 1.12672</strain>
    </source>
</reference>
<evidence type="ECO:0000313" key="9">
    <source>
        <dbReference type="Proteomes" id="UP000219494"/>
    </source>
</evidence>
<sequence length="615" mass="66531">MRDSIALSAGVINSKPVTQPAFAPKPYIQLESNTVADEPLIPLDPAWPHLSLEQVRAALCAPGQMFEMETVAVNGVPTRVWKNAPANLQLMIQLARGFGTQPFAVYEEERVSYEALYRAVAALARRLQAMGVGKGDRVALAMRNLPEWPVIFFATVSIGAILVPLNAWWASGELEYGINDSGARLLFVDAERHRRLADCYDRLNGVERVVASRLSEEPGGKAVSLESLIGAAGDWNGLADEGLPEVAIAPDDDATIFYTSGTTGSPKGALGTHRNLATNILSSAYTATRAVLRRGEPVPPPSPKVALLVIPLFHVTACSAMMTVAIATGSTLVFMRKWEPEAAMQLIERERVTLTGGVPTIAWQLIEHPARARYDLSSLEAISYGGAPSAPELVKRIHQEFGALPGNGWGMTETMATVTQHMAEDYLNRPTSAGPPVATADLKIMDLDGTRELPVGEVGELWARGPMVVKGYWNKPEATAATFVDGWVRTGDLARLDEEGFLYIVDRAKDMIIRGGENIYSSEVEDVLYAHPAVTDAALVGIPHRSLGEEPAAVVHLAPGHQVSEAELQDWVRARLAGFKVPVAIRFSDTVLPRNANGKILKTELKTMFADRIAA</sequence>
<accession>A0A285R0Y7</accession>
<dbReference type="Gene3D" id="3.30.300.30">
    <property type="match status" value="1"/>
</dbReference>
<evidence type="ECO:0000256" key="4">
    <source>
        <dbReference type="ARBA" id="ARBA00066616"/>
    </source>
</evidence>
<dbReference type="Pfam" id="PF00501">
    <property type="entry name" value="AMP-binding"/>
    <property type="match status" value="1"/>
</dbReference>
<feature type="domain" description="AMP-binding enzyme C-terminal" evidence="7">
    <location>
        <begin position="523"/>
        <end position="599"/>
    </location>
</feature>
<dbReference type="PANTHER" id="PTHR43767:SF1">
    <property type="entry name" value="NONRIBOSOMAL PEPTIDE SYNTHASE PES1 (EUROFUNG)-RELATED"/>
    <property type="match status" value="1"/>
</dbReference>
<dbReference type="FunFam" id="3.30.300.30:FF:000008">
    <property type="entry name" value="2,3-dihydroxybenzoate-AMP ligase"/>
    <property type="match status" value="1"/>
</dbReference>
<comment type="catalytic activity">
    <reaction evidence="3">
        <text>3-(methylsulfanyl)propanoate + ATP + CoA = 3-(methylsulfanyl)propanoyl-CoA + AMP + diphosphate</text>
        <dbReference type="Rhea" id="RHEA:43052"/>
        <dbReference type="ChEBI" id="CHEBI:30616"/>
        <dbReference type="ChEBI" id="CHEBI:33019"/>
        <dbReference type="ChEBI" id="CHEBI:49016"/>
        <dbReference type="ChEBI" id="CHEBI:57287"/>
        <dbReference type="ChEBI" id="CHEBI:82815"/>
        <dbReference type="ChEBI" id="CHEBI:456215"/>
        <dbReference type="EC" id="6.2.1.44"/>
    </reaction>
    <physiologicalReaction direction="left-to-right" evidence="3">
        <dbReference type="Rhea" id="RHEA:43053"/>
    </physiologicalReaction>
</comment>
<dbReference type="EC" id="6.2.1.44" evidence="4"/>
<protein>
    <recommendedName>
        <fullName evidence="5">3-methylmercaptopropionyl-CoA ligase</fullName>
        <ecNumber evidence="4">6.2.1.44</ecNumber>
    </recommendedName>
</protein>
<organism evidence="8 9">
    <name type="scientific">Sphingomonas guangdongensis</name>
    <dbReference type="NCBI Taxonomy" id="1141890"/>
    <lineage>
        <taxon>Bacteria</taxon>
        <taxon>Pseudomonadati</taxon>
        <taxon>Pseudomonadota</taxon>
        <taxon>Alphaproteobacteria</taxon>
        <taxon>Sphingomonadales</taxon>
        <taxon>Sphingomonadaceae</taxon>
        <taxon>Sphingomonas</taxon>
    </lineage>
</organism>
<comment type="similarity">
    <text evidence="1">Belongs to the ATP-dependent AMP-binding enzyme family.</text>
</comment>
<evidence type="ECO:0000256" key="3">
    <source>
        <dbReference type="ARBA" id="ARBA00051915"/>
    </source>
</evidence>
<dbReference type="SUPFAM" id="SSF56801">
    <property type="entry name" value="Acetyl-CoA synthetase-like"/>
    <property type="match status" value="1"/>
</dbReference>
<dbReference type="InterPro" id="IPR025110">
    <property type="entry name" value="AMP-bd_C"/>
</dbReference>
<dbReference type="InterPro" id="IPR045851">
    <property type="entry name" value="AMP-bd_C_sf"/>
</dbReference>
<name>A0A285R0Y7_9SPHN</name>
<evidence type="ECO:0000259" key="6">
    <source>
        <dbReference type="Pfam" id="PF00501"/>
    </source>
</evidence>
<dbReference type="PROSITE" id="PS00455">
    <property type="entry name" value="AMP_BINDING"/>
    <property type="match status" value="1"/>
</dbReference>